<dbReference type="GO" id="GO:0009117">
    <property type="term" value="P:nucleotide metabolic process"/>
    <property type="evidence" value="ECO:0007669"/>
    <property type="project" value="InterPro"/>
</dbReference>
<evidence type="ECO:0000313" key="9">
    <source>
        <dbReference type="EMBL" id="AYV77790.1"/>
    </source>
</evidence>
<keyword evidence="3" id="KW-0521">NADP</keyword>
<protein>
    <recommendedName>
        <fullName evidence="2">GMP reductase</fullName>
        <ecNumber evidence="1">1.7.1.7</ecNumber>
    </recommendedName>
    <alternativeName>
        <fullName evidence="6">Guanosine 5'-monophosphate oxidoreductase</fullName>
    </alternativeName>
</protein>
<dbReference type="PANTHER" id="PTHR43170">
    <property type="entry name" value="GMP REDUCTASE"/>
    <property type="match status" value="1"/>
</dbReference>
<feature type="domain" description="IMP dehydrogenase/GMP reductase" evidence="8">
    <location>
        <begin position="9"/>
        <end position="331"/>
    </location>
</feature>
<evidence type="ECO:0000256" key="4">
    <source>
        <dbReference type="ARBA" id="ARBA00022958"/>
    </source>
</evidence>
<evidence type="ECO:0000256" key="6">
    <source>
        <dbReference type="ARBA" id="ARBA00030699"/>
    </source>
</evidence>
<dbReference type="EC" id="1.7.1.7" evidence="1"/>
<gene>
    <name evidence="9" type="ORF">Edafosvirus1_121</name>
</gene>
<keyword evidence="5" id="KW-0560">Oxidoreductase</keyword>
<dbReference type="NCBIfam" id="TIGR01305">
    <property type="entry name" value="GMP_reduct_1"/>
    <property type="match status" value="1"/>
</dbReference>
<dbReference type="PANTHER" id="PTHR43170:SF5">
    <property type="entry name" value="GMP REDUCTASE"/>
    <property type="match status" value="1"/>
</dbReference>
<dbReference type="SMART" id="SM01240">
    <property type="entry name" value="IMPDH"/>
    <property type="match status" value="1"/>
</dbReference>
<dbReference type="InterPro" id="IPR013785">
    <property type="entry name" value="Aldolase_TIM"/>
</dbReference>
<proteinExistence type="inferred from homology"/>
<dbReference type="CDD" id="cd00381">
    <property type="entry name" value="IMPDH"/>
    <property type="match status" value="1"/>
</dbReference>
<dbReference type="Gene3D" id="3.20.20.70">
    <property type="entry name" value="Aldolase class I"/>
    <property type="match status" value="1"/>
</dbReference>
<evidence type="ECO:0000256" key="3">
    <source>
        <dbReference type="ARBA" id="ARBA00022857"/>
    </source>
</evidence>
<evidence type="ECO:0000256" key="7">
    <source>
        <dbReference type="ARBA" id="ARBA00048616"/>
    </source>
</evidence>
<evidence type="ECO:0000256" key="2">
    <source>
        <dbReference type="ARBA" id="ARBA00015800"/>
    </source>
</evidence>
<sequence>MKIDQDIKLDFQDVLFRPKRSTLSSRNEVDLEREIVFAGKFTWKGVPIIAANMDTIGTFEMYNVLSKFKMITCFHKHYELKDFPENLDPDYYMISTGISEKDWEKLVNLVDNLKPKFICIDVANGYMKTFSDFVKRVRTRYPKIVIACGNVVTREMVEELIINDGADIVKIGIGSGSCCTTRLQTGVGFPQLSSIIECSDGAHASKNYIISDGGCVYPADVAKALGAGSDFVMLGSMLSGHDESAGDVVIEDDKKYKVFYGMSSSTAMNKYSGGVAKYRSSEGRTVKVPYKGPVENTINDILGGIRSTCTYIGAKRLKDIPKCTTFIRVNHQINTVYTGKEHQVK</sequence>
<dbReference type="SUPFAM" id="SSF51412">
    <property type="entry name" value="Inosine monophosphate dehydrogenase (IMPDH)"/>
    <property type="match status" value="1"/>
</dbReference>
<reference evidence="9" key="1">
    <citation type="submission" date="2018-10" db="EMBL/GenBank/DDBJ databases">
        <title>Hidden diversity of soil giant viruses.</title>
        <authorList>
            <person name="Schulz F."/>
            <person name="Alteio L."/>
            <person name="Goudeau D."/>
            <person name="Ryan E.M."/>
            <person name="Malmstrom R.R."/>
            <person name="Blanchard J."/>
            <person name="Woyke T."/>
        </authorList>
    </citation>
    <scope>NUCLEOTIDE SEQUENCE</scope>
    <source>
        <strain evidence="9">EDV1</strain>
    </source>
</reference>
<dbReference type="PIRSF" id="PIRSF000235">
    <property type="entry name" value="GMP_reductase"/>
    <property type="match status" value="1"/>
</dbReference>
<dbReference type="InterPro" id="IPR001093">
    <property type="entry name" value="IMP_DH_GMPRt"/>
</dbReference>
<name>A0A3G4ZSB6_9VIRU</name>
<comment type="catalytic activity">
    <reaction evidence="7">
        <text>IMP + NH4(+) + NADP(+) = GMP + NADPH + 2 H(+)</text>
        <dbReference type="Rhea" id="RHEA:17185"/>
        <dbReference type="ChEBI" id="CHEBI:15378"/>
        <dbReference type="ChEBI" id="CHEBI:28938"/>
        <dbReference type="ChEBI" id="CHEBI:57783"/>
        <dbReference type="ChEBI" id="CHEBI:58053"/>
        <dbReference type="ChEBI" id="CHEBI:58115"/>
        <dbReference type="ChEBI" id="CHEBI:58349"/>
        <dbReference type="EC" id="1.7.1.7"/>
    </reaction>
</comment>
<dbReference type="HAMAP" id="MF_00596">
    <property type="entry name" value="GMP_reduct_type1"/>
    <property type="match status" value="1"/>
</dbReference>
<dbReference type="GO" id="GO:0003920">
    <property type="term" value="F:GMP reductase activity"/>
    <property type="evidence" value="ECO:0007669"/>
    <property type="project" value="UniProtKB-EC"/>
</dbReference>
<accession>A0A3G4ZSB6</accession>
<evidence type="ECO:0000256" key="1">
    <source>
        <dbReference type="ARBA" id="ARBA00012678"/>
    </source>
</evidence>
<dbReference type="NCBIfam" id="NF003470">
    <property type="entry name" value="PRK05096.1"/>
    <property type="match status" value="1"/>
</dbReference>
<dbReference type="GO" id="GO:1902560">
    <property type="term" value="C:GMP reductase complex"/>
    <property type="evidence" value="ECO:0007669"/>
    <property type="project" value="InterPro"/>
</dbReference>
<organism evidence="9">
    <name type="scientific">Edafosvirus sp</name>
    <dbReference type="NCBI Taxonomy" id="2487765"/>
    <lineage>
        <taxon>Viruses</taxon>
        <taxon>Varidnaviria</taxon>
        <taxon>Bamfordvirae</taxon>
        <taxon>Nucleocytoviricota</taxon>
        <taxon>Megaviricetes</taxon>
        <taxon>Imitervirales</taxon>
        <taxon>Mimiviridae</taxon>
        <taxon>Klosneuvirinae</taxon>
    </lineage>
</organism>
<dbReference type="InterPro" id="IPR050139">
    <property type="entry name" value="GMP_reductase"/>
</dbReference>
<dbReference type="Pfam" id="PF00478">
    <property type="entry name" value="IMPDH"/>
    <property type="match status" value="1"/>
</dbReference>
<evidence type="ECO:0000259" key="8">
    <source>
        <dbReference type="Pfam" id="PF00478"/>
    </source>
</evidence>
<dbReference type="EMBL" id="MK072066">
    <property type="protein sequence ID" value="AYV77790.1"/>
    <property type="molecule type" value="Genomic_DNA"/>
</dbReference>
<evidence type="ECO:0000256" key="5">
    <source>
        <dbReference type="ARBA" id="ARBA00023002"/>
    </source>
</evidence>
<dbReference type="InterPro" id="IPR005993">
    <property type="entry name" value="GMPR"/>
</dbReference>
<keyword evidence="4" id="KW-0630">Potassium</keyword>